<dbReference type="InterPro" id="IPR052958">
    <property type="entry name" value="IFN-induced_PKR_regulator"/>
</dbReference>
<comment type="caution">
    <text evidence="1">The sequence shown here is derived from an EMBL/GenBank/DDBJ whole genome shotgun (WGS) entry which is preliminary data.</text>
</comment>
<protein>
    <submittedName>
        <fullName evidence="1">Uncharacterized protein</fullName>
    </submittedName>
</protein>
<dbReference type="PANTHER" id="PTHR46289:SF14">
    <property type="entry name" value="DUF4371 DOMAIN-CONTAINING PROTEIN"/>
    <property type="match status" value="1"/>
</dbReference>
<dbReference type="Proteomes" id="UP001159363">
    <property type="component" value="Chromosome 1"/>
</dbReference>
<accession>A0ABQ9IG56</accession>
<organism evidence="1 2">
    <name type="scientific">Dryococelus australis</name>
    <dbReference type="NCBI Taxonomy" id="614101"/>
    <lineage>
        <taxon>Eukaryota</taxon>
        <taxon>Metazoa</taxon>
        <taxon>Ecdysozoa</taxon>
        <taxon>Arthropoda</taxon>
        <taxon>Hexapoda</taxon>
        <taxon>Insecta</taxon>
        <taxon>Pterygota</taxon>
        <taxon>Neoptera</taxon>
        <taxon>Polyneoptera</taxon>
        <taxon>Phasmatodea</taxon>
        <taxon>Verophasmatodea</taxon>
        <taxon>Anareolatae</taxon>
        <taxon>Phasmatidae</taxon>
        <taxon>Eurycanthinae</taxon>
        <taxon>Dryococelus</taxon>
    </lineage>
</organism>
<keyword evidence="2" id="KW-1185">Reference proteome</keyword>
<dbReference type="EMBL" id="JARBHB010000001">
    <property type="protein sequence ID" value="KAJ8895180.1"/>
    <property type="molecule type" value="Genomic_DNA"/>
</dbReference>
<proteinExistence type="predicted"/>
<evidence type="ECO:0000313" key="2">
    <source>
        <dbReference type="Proteomes" id="UP001159363"/>
    </source>
</evidence>
<dbReference type="PANTHER" id="PTHR46289">
    <property type="entry name" value="52 KDA REPRESSOR OF THE INHIBITOR OF THE PROTEIN KINASE-LIKE PROTEIN-RELATED"/>
    <property type="match status" value="1"/>
</dbReference>
<gene>
    <name evidence="1" type="ORF">PR048_000505</name>
</gene>
<sequence length="249" mass="27897">MTSDKYGAVTGTLQVATNAKHVSCYKHALNNSTSKSSKVQSVRNTTAIMEEIVAFFNQSAMRNSILKSHVGSQLCKEAALYTNSVCSTEFIFALISLIGVLKHTLPLSRHLQSPTLDLKGASDAVQDTLVTLHTLRQDSGKNFLNCIRMLHVQLLSWELTSYCHALLQGKLHRAYYDSNSVEEYYGKSTYIPLLDNVLTDLEQRFLQNMVSDSEVELPQLSWMLKCAFGRKSGRGSVKKVTHYHKLCLM</sequence>
<reference evidence="1 2" key="1">
    <citation type="submission" date="2023-02" db="EMBL/GenBank/DDBJ databases">
        <title>LHISI_Scaffold_Assembly.</title>
        <authorList>
            <person name="Stuart O.P."/>
            <person name="Cleave R."/>
            <person name="Magrath M.J.L."/>
            <person name="Mikheyev A.S."/>
        </authorList>
    </citation>
    <scope>NUCLEOTIDE SEQUENCE [LARGE SCALE GENOMIC DNA]</scope>
    <source>
        <strain evidence="1">Daus_M_001</strain>
        <tissue evidence="1">Leg muscle</tissue>
    </source>
</reference>
<name>A0ABQ9IG56_9NEOP</name>
<evidence type="ECO:0000313" key="1">
    <source>
        <dbReference type="EMBL" id="KAJ8895180.1"/>
    </source>
</evidence>